<dbReference type="GO" id="GO:0004177">
    <property type="term" value="F:aminopeptidase activity"/>
    <property type="evidence" value="ECO:0007669"/>
    <property type="project" value="UniProtKB-KW"/>
</dbReference>
<dbReference type="Gene3D" id="3.40.350.10">
    <property type="entry name" value="Creatinase/prolidase N-terminal domain"/>
    <property type="match status" value="1"/>
</dbReference>
<feature type="domain" description="Peptidase M24" evidence="1">
    <location>
        <begin position="153"/>
        <end position="354"/>
    </location>
</feature>
<dbReference type="InterPro" id="IPR029149">
    <property type="entry name" value="Creatin/AminoP/Spt16_N"/>
</dbReference>
<sequence length="379" mass="40717">MTFFGSDTFERRRAAACKFLAANHLRAVIIGPGPEFEYLTGTQIDTHERLSAIVLTDEGNATVVLPSTDAGSFPSDDPALIPIGWRDGEDPYEIVYKLIASPADSATPPIIGLGSTLTADHVLALQRYPFKTCLAQDALSSLFMVKDDDEIAQLAQAAEAIDRVHALVPSLLTPGITERAVADALHTAILEEHTAVDFIIVGSGPNGANPHHDFSDRIIEAGDIVVVDIGGTIASGYHSDCTRTYLVEGAPGSQEQLDAYKVLLQAQQAACDAARPGMRAEELDAVARNIISEHGYGEWFTHRIGHGIGLAGHEPPFLVTGNDLVLDEGMVFSIEPGIYKPGSWGMRIEDIVHLQADGAHALNTRPKTLQPHPRDTPKI</sequence>
<dbReference type="InterPro" id="IPR000994">
    <property type="entry name" value="Pept_M24"/>
</dbReference>
<evidence type="ECO:0000313" key="4">
    <source>
        <dbReference type="Proteomes" id="UP001205920"/>
    </source>
</evidence>
<name>A0AAW5HUF9_9CORY</name>
<evidence type="ECO:0000259" key="2">
    <source>
        <dbReference type="Pfam" id="PF01321"/>
    </source>
</evidence>
<dbReference type="Pfam" id="PF01321">
    <property type="entry name" value="Creatinase_N"/>
    <property type="match status" value="1"/>
</dbReference>
<dbReference type="AlphaFoldDB" id="A0AAW5HUF9"/>
<dbReference type="Proteomes" id="UP001205920">
    <property type="component" value="Unassembled WGS sequence"/>
</dbReference>
<dbReference type="SUPFAM" id="SSF53092">
    <property type="entry name" value="Creatinase/prolidase N-terminal domain"/>
    <property type="match status" value="1"/>
</dbReference>
<dbReference type="InterPro" id="IPR036005">
    <property type="entry name" value="Creatinase/aminopeptidase-like"/>
</dbReference>
<dbReference type="SUPFAM" id="SSF55920">
    <property type="entry name" value="Creatinase/aminopeptidase"/>
    <property type="match status" value="1"/>
</dbReference>
<accession>A0AAW5HUF9</accession>
<protein>
    <submittedName>
        <fullName evidence="3">Aminopeptidase P family protein</fullName>
    </submittedName>
</protein>
<evidence type="ECO:0000313" key="3">
    <source>
        <dbReference type="EMBL" id="MCO6395163.1"/>
    </source>
</evidence>
<dbReference type="InterPro" id="IPR000587">
    <property type="entry name" value="Creatinase_N"/>
</dbReference>
<gene>
    <name evidence="3" type="ORF">JMN37_09305</name>
</gene>
<proteinExistence type="predicted"/>
<dbReference type="RefSeq" id="WP_071572630.1">
    <property type="nucleotide sequence ID" value="NZ_JAEUWV010000017.1"/>
</dbReference>
<keyword evidence="4" id="KW-1185">Reference proteome</keyword>
<dbReference type="InterPro" id="IPR050659">
    <property type="entry name" value="Peptidase_M24B"/>
</dbReference>
<dbReference type="PANTHER" id="PTHR46112:SF3">
    <property type="entry name" value="AMINOPEPTIDASE YPDF"/>
    <property type="match status" value="1"/>
</dbReference>
<dbReference type="Pfam" id="PF00557">
    <property type="entry name" value="Peptidase_M24"/>
    <property type="match status" value="1"/>
</dbReference>
<dbReference type="EMBL" id="JAEUWV010000017">
    <property type="protein sequence ID" value="MCO6395163.1"/>
    <property type="molecule type" value="Genomic_DNA"/>
</dbReference>
<dbReference type="Gene3D" id="3.90.230.10">
    <property type="entry name" value="Creatinase/methionine aminopeptidase superfamily"/>
    <property type="match status" value="1"/>
</dbReference>
<feature type="domain" description="Creatinase N-terminal" evidence="2">
    <location>
        <begin position="12"/>
        <end position="100"/>
    </location>
</feature>
<dbReference type="PANTHER" id="PTHR46112">
    <property type="entry name" value="AMINOPEPTIDASE"/>
    <property type="match status" value="1"/>
</dbReference>
<organism evidence="3 4">
    <name type="scientific">Corynebacterium lipophilum</name>
    <dbReference type="NCBI Taxonomy" id="2804918"/>
    <lineage>
        <taxon>Bacteria</taxon>
        <taxon>Bacillati</taxon>
        <taxon>Actinomycetota</taxon>
        <taxon>Actinomycetes</taxon>
        <taxon>Mycobacteriales</taxon>
        <taxon>Corynebacteriaceae</taxon>
        <taxon>Corynebacterium</taxon>
    </lineage>
</organism>
<reference evidence="3 4" key="1">
    <citation type="submission" date="2021-01" db="EMBL/GenBank/DDBJ databases">
        <title>Identification and Characterization of Corynebacterium sp.</title>
        <authorList>
            <person name="Luo Q."/>
            <person name="Qu P."/>
            <person name="Chen Q."/>
        </authorList>
    </citation>
    <scope>NUCLEOTIDE SEQUENCE [LARGE SCALE GENOMIC DNA]</scope>
    <source>
        <strain evidence="3 4">MC-18</strain>
    </source>
</reference>
<comment type="caution">
    <text evidence="3">The sequence shown here is derived from an EMBL/GenBank/DDBJ whole genome shotgun (WGS) entry which is preliminary data.</text>
</comment>
<keyword evidence="3" id="KW-0031">Aminopeptidase</keyword>
<keyword evidence="3" id="KW-0645">Protease</keyword>
<keyword evidence="3" id="KW-0378">Hydrolase</keyword>
<evidence type="ECO:0000259" key="1">
    <source>
        <dbReference type="Pfam" id="PF00557"/>
    </source>
</evidence>